<dbReference type="InterPro" id="IPR036661">
    <property type="entry name" value="Luciferase-like_sf"/>
</dbReference>
<keyword evidence="3" id="KW-0560">Oxidoreductase</keyword>
<name>A0A158BWV3_9BURK</name>
<dbReference type="OrthoDB" id="7239898at2"/>
<dbReference type="InterPro" id="IPR020020">
    <property type="entry name" value="Luciferase-type_oxidoreductase"/>
</dbReference>
<reference evidence="7" key="1">
    <citation type="submission" date="2016-01" db="EMBL/GenBank/DDBJ databases">
        <authorList>
            <person name="Peeters Charlotte."/>
        </authorList>
    </citation>
    <scope>NUCLEOTIDE SEQUENCE [LARGE SCALE GENOMIC DNA]</scope>
</reference>
<evidence type="ECO:0000256" key="1">
    <source>
        <dbReference type="ARBA" id="ARBA00022630"/>
    </source>
</evidence>
<dbReference type="SUPFAM" id="SSF51679">
    <property type="entry name" value="Bacterial luciferase-like"/>
    <property type="match status" value="1"/>
</dbReference>
<evidence type="ECO:0000256" key="4">
    <source>
        <dbReference type="ARBA" id="ARBA00023033"/>
    </source>
</evidence>
<dbReference type="GO" id="GO:0016705">
    <property type="term" value="F:oxidoreductase activity, acting on paired donors, with incorporation or reduction of molecular oxygen"/>
    <property type="evidence" value="ECO:0007669"/>
    <property type="project" value="InterPro"/>
</dbReference>
<dbReference type="PANTHER" id="PTHR30011">
    <property type="entry name" value="ALKANESULFONATE MONOOXYGENASE-RELATED"/>
    <property type="match status" value="1"/>
</dbReference>
<keyword evidence="2" id="KW-0288">FMN</keyword>
<evidence type="ECO:0000256" key="2">
    <source>
        <dbReference type="ARBA" id="ARBA00022643"/>
    </source>
</evidence>
<dbReference type="InterPro" id="IPR011251">
    <property type="entry name" value="Luciferase-like_dom"/>
</dbReference>
<dbReference type="Gene3D" id="3.20.20.30">
    <property type="entry name" value="Luciferase-like domain"/>
    <property type="match status" value="1"/>
</dbReference>
<accession>A0A158BWV3</accession>
<dbReference type="STRING" id="1777137.AWB76_04785"/>
<dbReference type="EMBL" id="FCOI02000017">
    <property type="protein sequence ID" value="SAK74481.1"/>
    <property type="molecule type" value="Genomic_DNA"/>
</dbReference>
<keyword evidence="4" id="KW-0503">Monooxygenase</keyword>
<evidence type="ECO:0000313" key="7">
    <source>
        <dbReference type="Proteomes" id="UP000054624"/>
    </source>
</evidence>
<sequence length="323" mass="36160">MFTPNSIPYQQQPGFQRTFRQGRLSLGLFFPLEAFTGDMPNMFDQVSLAQRVEKLGFSTLWFRDVPLRDPSFGDSGQVFDVWVYLGFMAAHTRSIALGTASVILPIRNPLHTAKAATSVDQLSGGRLLLGVASGDRPVEFPAFGVDPEQRGSLFREYLAVFRQVQLTSFVPLTWSGGKLEGADLIPKPTAAEIPYFVTGHSRQTLEWIARSSHGWITYPRAPQAQQMMVERWRTTVRAECGDVFKPFTQSLYVDLTDNPQTPPRPIHLGYQLGRNHLIALLHALQDEVGVNHVIINLKYGQRPAGEVIEELGEFVLPDFVMST</sequence>
<dbReference type="PANTHER" id="PTHR30011:SF16">
    <property type="entry name" value="C2H2 FINGER DOMAIN TRANSCRIPTION FACTOR (EUROFUNG)-RELATED"/>
    <property type="match status" value="1"/>
</dbReference>
<feature type="domain" description="Luciferase-like" evidence="5">
    <location>
        <begin position="41"/>
        <end position="236"/>
    </location>
</feature>
<evidence type="ECO:0000259" key="5">
    <source>
        <dbReference type="Pfam" id="PF00296"/>
    </source>
</evidence>
<dbReference type="InterPro" id="IPR051260">
    <property type="entry name" value="Diverse_substr_monoxygenases"/>
</dbReference>
<evidence type="ECO:0000256" key="3">
    <source>
        <dbReference type="ARBA" id="ARBA00023002"/>
    </source>
</evidence>
<organism evidence="6 7">
    <name type="scientific">Caballeronia temeraria</name>
    <dbReference type="NCBI Taxonomy" id="1777137"/>
    <lineage>
        <taxon>Bacteria</taxon>
        <taxon>Pseudomonadati</taxon>
        <taxon>Pseudomonadota</taxon>
        <taxon>Betaproteobacteria</taxon>
        <taxon>Burkholderiales</taxon>
        <taxon>Burkholderiaceae</taxon>
        <taxon>Caballeronia</taxon>
    </lineage>
</organism>
<proteinExistence type="predicted"/>
<gene>
    <name evidence="6" type="ORF">AWB76_04785</name>
</gene>
<dbReference type="Proteomes" id="UP000054624">
    <property type="component" value="Unassembled WGS sequence"/>
</dbReference>
<dbReference type="GO" id="GO:0004497">
    <property type="term" value="F:monooxygenase activity"/>
    <property type="evidence" value="ECO:0007669"/>
    <property type="project" value="UniProtKB-KW"/>
</dbReference>
<keyword evidence="1" id="KW-0285">Flavoprotein</keyword>
<protein>
    <submittedName>
        <fullName evidence="6">Luciferase family protein</fullName>
    </submittedName>
</protein>
<dbReference type="NCBIfam" id="TIGR03571">
    <property type="entry name" value="lucif_BA3436"/>
    <property type="match status" value="1"/>
</dbReference>
<evidence type="ECO:0000313" key="6">
    <source>
        <dbReference type="EMBL" id="SAK74481.1"/>
    </source>
</evidence>
<dbReference type="AlphaFoldDB" id="A0A158BWV3"/>
<keyword evidence="7" id="KW-1185">Reference proteome</keyword>
<dbReference type="Pfam" id="PF00296">
    <property type="entry name" value="Bac_luciferase"/>
    <property type="match status" value="1"/>
</dbReference>